<dbReference type="PANTHER" id="PTHR40446:SF2">
    <property type="entry name" value="N-ACETYLGLUCOSAMINE-1-PHOSPHODIESTER ALPHA-N-ACETYLGLUCOSAMINIDASE"/>
    <property type="match status" value="1"/>
</dbReference>
<feature type="domain" description="Phosphodiester glycosidase" evidence="2">
    <location>
        <begin position="346"/>
        <end position="481"/>
    </location>
</feature>
<evidence type="ECO:0000259" key="2">
    <source>
        <dbReference type="Pfam" id="PF09992"/>
    </source>
</evidence>
<dbReference type="InterPro" id="IPR018711">
    <property type="entry name" value="NAGPA"/>
</dbReference>
<comment type="caution">
    <text evidence="3">The sequence shown here is derived from an EMBL/GenBank/DDBJ whole genome shotgun (WGS) entry which is preliminary data.</text>
</comment>
<dbReference type="PANTHER" id="PTHR40446">
    <property type="entry name" value="N-ACETYLGLUCOSAMINE-1-PHOSPHODIESTER ALPHA-N-ACETYLGLUCOSAMINIDASE"/>
    <property type="match status" value="1"/>
</dbReference>
<sequence length="483" mass="50025">MSRRTLVVGLATATCLTVSAATAHAADLPSSEFPLGGPTAKSVSSLGQGVELFTLKAGKATDGYTVTILMPNGRDHGTLQDAELKAGEVEAAGETPSVQPMVKPQVSDGPAKEYFTVRVGLWSLKDKDEAAKTVKALKDAGIKSKVDFLGDDGVQTTGPWNMKVLMIDGRRFRGSYAASLGTSVAKRETTSSMAKAAGALAAVNGGFFNIHTLSALRGEPVGVSVVGGRLLSEAVPGRSALVLKGRTARVTEIKTTVAAIAQDSARVDVQGVNRNAGADEMVLYTEEWGAKTPANGGADAVIDASGKIVGLRTSGAAIPAGHRVLHASGVASDWLYQHAWEGWTMTFDTKVIDLRTGSAIALAPDVHVIGGGVGLVRNGRVRVSAKRDGHDSVNMVLRRHPRTMVGVTRGGGLIVATVDGRKPGVTVGANMIEAAQLMRWMGAVQAINLDGGGSSAMVVGKKVVNKPSDGRERAVGDALLILP</sequence>
<feature type="chain" id="PRO_5030605988" evidence="1">
    <location>
        <begin position="26"/>
        <end position="483"/>
    </location>
</feature>
<dbReference type="RefSeq" id="WP_181606868.1">
    <property type="nucleotide sequence ID" value="NZ_BAABAM010000001.1"/>
</dbReference>
<dbReference type="Proteomes" id="UP000530928">
    <property type="component" value="Unassembled WGS sequence"/>
</dbReference>
<proteinExistence type="predicted"/>
<dbReference type="EMBL" id="JACDUR010000001">
    <property type="protein sequence ID" value="MBA2888667.1"/>
    <property type="molecule type" value="Genomic_DNA"/>
</dbReference>
<dbReference type="AlphaFoldDB" id="A0A7W0HMG3"/>
<gene>
    <name evidence="3" type="ORF">HNR30_000002</name>
</gene>
<evidence type="ECO:0000256" key="1">
    <source>
        <dbReference type="SAM" id="SignalP"/>
    </source>
</evidence>
<protein>
    <submittedName>
        <fullName evidence="3">Exopolysaccharide biosynthesis protein</fullName>
    </submittedName>
</protein>
<keyword evidence="1" id="KW-0732">Signal</keyword>
<feature type="signal peptide" evidence="1">
    <location>
        <begin position="1"/>
        <end position="25"/>
    </location>
</feature>
<keyword evidence="4" id="KW-1185">Reference proteome</keyword>
<dbReference type="Pfam" id="PF09992">
    <property type="entry name" value="NAGPA"/>
    <property type="match status" value="1"/>
</dbReference>
<evidence type="ECO:0000313" key="3">
    <source>
        <dbReference type="EMBL" id="MBA2888667.1"/>
    </source>
</evidence>
<name>A0A7W0HMG3_9ACTN</name>
<accession>A0A7W0HMG3</accession>
<evidence type="ECO:0000313" key="4">
    <source>
        <dbReference type="Proteomes" id="UP000530928"/>
    </source>
</evidence>
<organism evidence="3 4">
    <name type="scientific">Nonomuraea soli</name>
    <dbReference type="NCBI Taxonomy" id="1032476"/>
    <lineage>
        <taxon>Bacteria</taxon>
        <taxon>Bacillati</taxon>
        <taxon>Actinomycetota</taxon>
        <taxon>Actinomycetes</taxon>
        <taxon>Streptosporangiales</taxon>
        <taxon>Streptosporangiaceae</taxon>
        <taxon>Nonomuraea</taxon>
    </lineage>
</organism>
<reference evidence="3 4" key="1">
    <citation type="submission" date="2020-07" db="EMBL/GenBank/DDBJ databases">
        <title>Genomic Encyclopedia of Type Strains, Phase IV (KMG-IV): sequencing the most valuable type-strain genomes for metagenomic binning, comparative biology and taxonomic classification.</title>
        <authorList>
            <person name="Goeker M."/>
        </authorList>
    </citation>
    <scope>NUCLEOTIDE SEQUENCE [LARGE SCALE GENOMIC DNA]</scope>
    <source>
        <strain evidence="3 4">DSM 45533</strain>
    </source>
</reference>